<evidence type="ECO:0000256" key="8">
    <source>
        <dbReference type="SAM" id="Phobius"/>
    </source>
</evidence>
<sequence>MSFKTVLFAFIILNAKFFSISKNPCDRVRFRWDKRFQFPSVLPKDSEDWKDLVCRFANCLLNSGNSSIKSSRENYRKLNHGSWIDVTFPVISESPNITFKRLPRPVLVVKETSSGTASQMLRALGQIWKLFAFCLIAAALSGIIIWFFDHKANSGHFPPSFWIGIREGLWWAIVTATTTGYGDKTPKSTLARAYASLWMIVGLMLMSIITAQVSSIITADNLRPLNDALGDEVGVPLGSLINKDEELYKTCYANWFNETGQTSENMMDKIKNKCFKIYSSGKYRYTIKWTTANEKKVTDYILFGLAGLLLVFLIIGTLWETWSRRQKKQISRAYNVDVETATTSPGQEMKTMS</sequence>
<keyword evidence="5" id="KW-0406">Ion transport</keyword>
<feature type="non-terminal residue" evidence="11">
    <location>
        <position position="353"/>
    </location>
</feature>
<dbReference type="InterPro" id="IPR028325">
    <property type="entry name" value="VG_K_chnl"/>
</dbReference>
<protein>
    <recommendedName>
        <fullName evidence="10">Potassium channel domain-containing protein</fullName>
    </recommendedName>
</protein>
<evidence type="ECO:0000256" key="2">
    <source>
        <dbReference type="ARBA" id="ARBA00022448"/>
    </source>
</evidence>
<keyword evidence="4 8" id="KW-1133">Transmembrane helix</keyword>
<evidence type="ECO:0000256" key="4">
    <source>
        <dbReference type="ARBA" id="ARBA00022989"/>
    </source>
</evidence>
<evidence type="ECO:0000256" key="6">
    <source>
        <dbReference type="ARBA" id="ARBA00023136"/>
    </source>
</evidence>
<dbReference type="PANTHER" id="PTHR11537:SF252">
    <property type="entry name" value="POTASSIUM VOLTAGE-GATED CHANNEL PROTEIN SHAW"/>
    <property type="match status" value="1"/>
</dbReference>
<name>A0ABN8QP87_9CNID</name>
<feature type="transmembrane region" description="Helical" evidence="8">
    <location>
        <begin position="193"/>
        <end position="217"/>
    </location>
</feature>
<evidence type="ECO:0000259" key="10">
    <source>
        <dbReference type="Pfam" id="PF07885"/>
    </source>
</evidence>
<dbReference type="SUPFAM" id="SSF81324">
    <property type="entry name" value="Voltage-gated potassium channels"/>
    <property type="match status" value="1"/>
</dbReference>
<dbReference type="Gene3D" id="1.10.287.70">
    <property type="match status" value="1"/>
</dbReference>
<dbReference type="InterPro" id="IPR013099">
    <property type="entry name" value="K_chnl_dom"/>
</dbReference>
<accession>A0ABN8QP87</accession>
<evidence type="ECO:0000256" key="7">
    <source>
        <dbReference type="ARBA" id="ARBA00023303"/>
    </source>
</evidence>
<keyword evidence="2" id="KW-0813">Transport</keyword>
<keyword evidence="7" id="KW-0407">Ion channel</keyword>
<dbReference type="Pfam" id="PF07885">
    <property type="entry name" value="Ion_trans_2"/>
    <property type="match status" value="1"/>
</dbReference>
<keyword evidence="9" id="KW-0732">Signal</keyword>
<feature type="chain" id="PRO_5046452034" description="Potassium channel domain-containing protein" evidence="9">
    <location>
        <begin position="22"/>
        <end position="353"/>
    </location>
</feature>
<feature type="transmembrane region" description="Helical" evidence="8">
    <location>
        <begin position="127"/>
        <end position="148"/>
    </location>
</feature>
<gene>
    <name evidence="11" type="ORF">PLOB_00008636</name>
</gene>
<evidence type="ECO:0000256" key="3">
    <source>
        <dbReference type="ARBA" id="ARBA00022692"/>
    </source>
</evidence>
<dbReference type="PANTHER" id="PTHR11537">
    <property type="entry name" value="VOLTAGE-GATED POTASSIUM CHANNEL"/>
    <property type="match status" value="1"/>
</dbReference>
<proteinExistence type="predicted"/>
<comment type="subcellular location">
    <subcellularLocation>
        <location evidence="1">Membrane</location>
        <topology evidence="1">Multi-pass membrane protein</topology>
    </subcellularLocation>
</comment>
<evidence type="ECO:0000256" key="9">
    <source>
        <dbReference type="SAM" id="SignalP"/>
    </source>
</evidence>
<dbReference type="EMBL" id="CALNXK010000140">
    <property type="protein sequence ID" value="CAH3167233.1"/>
    <property type="molecule type" value="Genomic_DNA"/>
</dbReference>
<feature type="transmembrane region" description="Helical" evidence="8">
    <location>
        <begin position="300"/>
        <end position="319"/>
    </location>
</feature>
<dbReference type="Proteomes" id="UP001159405">
    <property type="component" value="Unassembled WGS sequence"/>
</dbReference>
<keyword evidence="3 8" id="KW-0812">Transmembrane</keyword>
<reference evidence="11 12" key="1">
    <citation type="submission" date="2022-05" db="EMBL/GenBank/DDBJ databases">
        <authorList>
            <consortium name="Genoscope - CEA"/>
            <person name="William W."/>
        </authorList>
    </citation>
    <scope>NUCLEOTIDE SEQUENCE [LARGE SCALE GENOMIC DNA]</scope>
</reference>
<feature type="transmembrane region" description="Helical" evidence="8">
    <location>
        <begin position="160"/>
        <end position="181"/>
    </location>
</feature>
<evidence type="ECO:0000256" key="1">
    <source>
        <dbReference type="ARBA" id="ARBA00004141"/>
    </source>
</evidence>
<evidence type="ECO:0000313" key="12">
    <source>
        <dbReference type="Proteomes" id="UP001159405"/>
    </source>
</evidence>
<feature type="domain" description="Potassium channel" evidence="10">
    <location>
        <begin position="165"/>
        <end position="218"/>
    </location>
</feature>
<evidence type="ECO:0000256" key="5">
    <source>
        <dbReference type="ARBA" id="ARBA00023065"/>
    </source>
</evidence>
<keyword evidence="12" id="KW-1185">Reference proteome</keyword>
<organism evidence="11 12">
    <name type="scientific">Porites lobata</name>
    <dbReference type="NCBI Taxonomy" id="104759"/>
    <lineage>
        <taxon>Eukaryota</taxon>
        <taxon>Metazoa</taxon>
        <taxon>Cnidaria</taxon>
        <taxon>Anthozoa</taxon>
        <taxon>Hexacorallia</taxon>
        <taxon>Scleractinia</taxon>
        <taxon>Fungiina</taxon>
        <taxon>Poritidae</taxon>
        <taxon>Porites</taxon>
    </lineage>
</organism>
<evidence type="ECO:0000313" key="11">
    <source>
        <dbReference type="EMBL" id="CAH3167233.1"/>
    </source>
</evidence>
<feature type="signal peptide" evidence="9">
    <location>
        <begin position="1"/>
        <end position="21"/>
    </location>
</feature>
<keyword evidence="6 8" id="KW-0472">Membrane</keyword>
<comment type="caution">
    <text evidence="11">The sequence shown here is derived from an EMBL/GenBank/DDBJ whole genome shotgun (WGS) entry which is preliminary data.</text>
</comment>